<feature type="coiled-coil region" evidence="1">
    <location>
        <begin position="11"/>
        <end position="38"/>
    </location>
</feature>
<protein>
    <submittedName>
        <fullName evidence="3">Uncharacterized protein</fullName>
    </submittedName>
</protein>
<reference evidence="3 4" key="1">
    <citation type="submission" date="2016-10" db="EMBL/GenBank/DDBJ databases">
        <title>Draft genome sequence of Coniochaeta ligniaria NRRL30616, a lignocellulolytic fungus for bioabatement of inhibitors in plant biomass hydrolysates.</title>
        <authorList>
            <consortium name="DOE Joint Genome Institute"/>
            <person name="Jimenez D.J."/>
            <person name="Hector R.E."/>
            <person name="Riley R."/>
            <person name="Sun H."/>
            <person name="Grigoriev I.V."/>
            <person name="Van Elsas J.D."/>
            <person name="Nichols N.N."/>
        </authorList>
    </citation>
    <scope>NUCLEOTIDE SEQUENCE [LARGE SCALE GENOMIC DNA]</scope>
    <source>
        <strain evidence="3 4">NRRL 30616</strain>
    </source>
</reference>
<feature type="region of interest" description="Disordered" evidence="2">
    <location>
        <begin position="94"/>
        <end position="133"/>
    </location>
</feature>
<dbReference type="InParanoid" id="A0A1J7J527"/>
<evidence type="ECO:0000256" key="2">
    <source>
        <dbReference type="SAM" id="MobiDB-lite"/>
    </source>
</evidence>
<keyword evidence="4" id="KW-1185">Reference proteome</keyword>
<accession>A0A1J7J527</accession>
<evidence type="ECO:0000313" key="3">
    <source>
        <dbReference type="EMBL" id="OIW22594.1"/>
    </source>
</evidence>
<dbReference type="Proteomes" id="UP000182658">
    <property type="component" value="Unassembled WGS sequence"/>
</dbReference>
<gene>
    <name evidence="3" type="ORF">CONLIGDRAFT_650436</name>
</gene>
<dbReference type="EMBL" id="KV875112">
    <property type="protein sequence ID" value="OIW22594.1"/>
    <property type="molecule type" value="Genomic_DNA"/>
</dbReference>
<name>A0A1J7J527_9PEZI</name>
<evidence type="ECO:0000256" key="1">
    <source>
        <dbReference type="SAM" id="Coils"/>
    </source>
</evidence>
<organism evidence="3 4">
    <name type="scientific">Coniochaeta ligniaria NRRL 30616</name>
    <dbReference type="NCBI Taxonomy" id="1408157"/>
    <lineage>
        <taxon>Eukaryota</taxon>
        <taxon>Fungi</taxon>
        <taxon>Dikarya</taxon>
        <taxon>Ascomycota</taxon>
        <taxon>Pezizomycotina</taxon>
        <taxon>Sordariomycetes</taxon>
        <taxon>Sordariomycetidae</taxon>
        <taxon>Coniochaetales</taxon>
        <taxon>Coniochaetaceae</taxon>
        <taxon>Coniochaeta</taxon>
    </lineage>
</organism>
<dbReference type="OrthoDB" id="5240456at2759"/>
<dbReference type="AlphaFoldDB" id="A0A1J7J527"/>
<keyword evidence="1" id="KW-0175">Coiled coil</keyword>
<sequence length="176" mass="19572">MNIPQTNDAELAIAMAKIKNLNNRIHELEQVKSQVDSLKTMIKGLQVIQAELGRRIAVNEERQTVRQEMLFDGIKRIAEDVQHVKDRMQSLEAVGKDGTESAPGSAKKALGLSETPNVKSPGPAKAANRTSENRKNFERALEHHVDEMNAAETITDVKKSGKLAVKYSNELLKNYL</sequence>
<proteinExistence type="predicted"/>
<evidence type="ECO:0000313" key="4">
    <source>
        <dbReference type="Proteomes" id="UP000182658"/>
    </source>
</evidence>